<organism evidence="7 8">
    <name type="scientific">Anaerotalea alkaliphila</name>
    <dbReference type="NCBI Taxonomy" id="2662126"/>
    <lineage>
        <taxon>Bacteria</taxon>
        <taxon>Bacillati</taxon>
        <taxon>Bacillota</taxon>
        <taxon>Clostridia</taxon>
        <taxon>Eubacteriales</taxon>
        <taxon>Anaerotalea</taxon>
    </lineage>
</organism>
<gene>
    <name evidence="6 7" type="primary">kduI</name>
    <name evidence="7" type="ORF">GXN74_04910</name>
</gene>
<comment type="cofactor">
    <cofactor evidence="6">
        <name>Zn(2+)</name>
        <dbReference type="ChEBI" id="CHEBI:29105"/>
    </cofactor>
    <text evidence="6">Binds 1 zinc ion per subunit.</text>
</comment>
<reference evidence="7 8" key="1">
    <citation type="submission" date="2020-01" db="EMBL/GenBank/DDBJ databases">
        <title>Anaeroalcalibacter tamaniensis gen. nov., sp. nov., moderately halophilic strictly anaerobic fermenter bacterium from mud volcano of Taman peninsula.</title>
        <authorList>
            <person name="Frolova A."/>
            <person name="Merkel A.Y."/>
            <person name="Slobodkin A.I."/>
        </authorList>
    </citation>
    <scope>NUCLEOTIDE SEQUENCE [LARGE SCALE GENOMIC DNA]</scope>
    <source>
        <strain evidence="7 8">F-3ap</strain>
    </source>
</reference>
<dbReference type="InterPro" id="IPR014710">
    <property type="entry name" value="RmlC-like_jellyroll"/>
</dbReference>
<feature type="binding site" evidence="6">
    <location>
        <position position="202"/>
    </location>
    <ligand>
        <name>Zn(2+)</name>
        <dbReference type="ChEBI" id="CHEBI:29105"/>
    </ligand>
</feature>
<dbReference type="PIRSF" id="PIRSF006625">
    <property type="entry name" value="KduI"/>
    <property type="match status" value="1"/>
</dbReference>
<dbReference type="NCBIfam" id="NF002091">
    <property type="entry name" value="PRK00924.1"/>
    <property type="match status" value="1"/>
</dbReference>
<sequence>MFDIRYASGPKDAKHYDTARLREEFHVDGLFRKDEVHLAYSHVDRIIAGSIFPVDKTLNLEAGKELGVEYFLARREMGIINIGGKGRILVDGVAYEMERQDGLYIGSETREVSFASDDPADPAKFYVNSAPAHTKHPNVKINIKDASPVRMGTDAELNKRTIYQYVHPNVCKSCQLLMGMTILEDGSVWNTMPCHLHERRMEVYFYFNMAEDALVFHMMGEPKETRHIVMRNEEAVISPSWSIHSGVGTRRYTFIWGMVGENQEYTDLEVVATKDVL</sequence>
<comment type="function">
    <text evidence="6">Catalyzes the isomerization of 5-dehydro-4-deoxy-D-glucuronate to 3-deoxy-D-glycero-2,5-hexodiulosonate.</text>
</comment>
<dbReference type="Gene3D" id="2.60.120.520">
    <property type="entry name" value="pectin degrading enzyme 5-keto 4- deoxyuronate isomerase, domain 1"/>
    <property type="match status" value="1"/>
</dbReference>
<dbReference type="InterPro" id="IPR011051">
    <property type="entry name" value="RmlC_Cupin_sf"/>
</dbReference>
<evidence type="ECO:0000256" key="3">
    <source>
        <dbReference type="ARBA" id="ARBA00022723"/>
    </source>
</evidence>
<evidence type="ECO:0000256" key="5">
    <source>
        <dbReference type="ARBA" id="ARBA00023235"/>
    </source>
</evidence>
<dbReference type="GO" id="GO:0008270">
    <property type="term" value="F:zinc ion binding"/>
    <property type="evidence" value="ECO:0007669"/>
    <property type="project" value="UniProtKB-UniRule"/>
</dbReference>
<dbReference type="GO" id="GO:0019698">
    <property type="term" value="P:D-galacturonate catabolic process"/>
    <property type="evidence" value="ECO:0007669"/>
    <property type="project" value="TreeGrafter"/>
</dbReference>
<dbReference type="EC" id="5.3.1.17" evidence="6"/>
<comment type="caution">
    <text evidence="7">The sequence shown here is derived from an EMBL/GenBank/DDBJ whole genome shotgun (WGS) entry which is preliminary data.</text>
</comment>
<comment type="similarity">
    <text evidence="2 6">Belongs to the KduI family.</text>
</comment>
<comment type="pathway">
    <text evidence="6">Glycan metabolism; pectin degradation; 2-dehydro-3-deoxy-D-gluconate from pectin: step 4/5.</text>
</comment>
<dbReference type="HAMAP" id="MF_00687">
    <property type="entry name" value="KduI"/>
    <property type="match status" value="1"/>
</dbReference>
<dbReference type="EMBL" id="JAAEEH010000009">
    <property type="protein sequence ID" value="NDL67088.1"/>
    <property type="molecule type" value="Genomic_DNA"/>
</dbReference>
<feature type="binding site" evidence="6">
    <location>
        <position position="244"/>
    </location>
    <ligand>
        <name>Zn(2+)</name>
        <dbReference type="ChEBI" id="CHEBI:29105"/>
    </ligand>
</feature>
<dbReference type="PANTHER" id="PTHR38461">
    <property type="entry name" value="4-DEOXY-L-THREO-5-HEXOSULOSE-URONATE KETOL-ISOMERASE"/>
    <property type="match status" value="1"/>
</dbReference>
<evidence type="ECO:0000256" key="1">
    <source>
        <dbReference type="ARBA" id="ARBA00000552"/>
    </source>
</evidence>
<accession>A0A7X5HUU9</accession>
<comment type="catalytic activity">
    <reaction evidence="1 6">
        <text>5-dehydro-4-deoxy-D-glucuronate = 3-deoxy-D-glycero-2,5-hexodiulosonate</text>
        <dbReference type="Rhea" id="RHEA:23896"/>
        <dbReference type="ChEBI" id="CHEBI:17117"/>
        <dbReference type="ChEBI" id="CHEBI:29071"/>
        <dbReference type="EC" id="5.3.1.17"/>
    </reaction>
</comment>
<dbReference type="InterPro" id="IPR027449">
    <property type="entry name" value="KduI_N"/>
</dbReference>
<proteinExistence type="inferred from homology"/>
<evidence type="ECO:0000313" key="8">
    <source>
        <dbReference type="Proteomes" id="UP000461585"/>
    </source>
</evidence>
<keyword evidence="4 6" id="KW-0862">Zinc</keyword>
<feature type="binding site" evidence="6">
    <location>
        <position position="195"/>
    </location>
    <ligand>
        <name>Zn(2+)</name>
        <dbReference type="ChEBI" id="CHEBI:29105"/>
    </ligand>
</feature>
<feature type="binding site" evidence="6">
    <location>
        <position position="197"/>
    </location>
    <ligand>
        <name>Zn(2+)</name>
        <dbReference type="ChEBI" id="CHEBI:29105"/>
    </ligand>
</feature>
<dbReference type="RefSeq" id="WP_162369811.1">
    <property type="nucleotide sequence ID" value="NZ_JAAEEH010000009.1"/>
</dbReference>
<dbReference type="CDD" id="cd20491">
    <property type="entry name" value="cupin_KduI_C"/>
    <property type="match status" value="1"/>
</dbReference>
<protein>
    <recommendedName>
        <fullName evidence="6">4-deoxy-L-threo-5-hexosulose-uronate ketol-isomerase</fullName>
        <ecNumber evidence="6">5.3.1.17</ecNumber>
    </recommendedName>
    <alternativeName>
        <fullName evidence="6">5-keto-4-deoxyuronate isomerase</fullName>
    </alternativeName>
    <alternativeName>
        <fullName evidence="6">DKI isomerase</fullName>
    </alternativeName>
</protein>
<keyword evidence="8" id="KW-1185">Reference proteome</keyword>
<dbReference type="Proteomes" id="UP000461585">
    <property type="component" value="Unassembled WGS sequence"/>
</dbReference>
<evidence type="ECO:0000313" key="7">
    <source>
        <dbReference type="EMBL" id="NDL67088.1"/>
    </source>
</evidence>
<dbReference type="SUPFAM" id="SSF51182">
    <property type="entry name" value="RmlC-like cupins"/>
    <property type="match status" value="1"/>
</dbReference>
<evidence type="ECO:0000256" key="2">
    <source>
        <dbReference type="ARBA" id="ARBA00008086"/>
    </source>
</evidence>
<evidence type="ECO:0000256" key="6">
    <source>
        <dbReference type="HAMAP-Rule" id="MF_00687"/>
    </source>
</evidence>
<dbReference type="PANTHER" id="PTHR38461:SF1">
    <property type="entry name" value="4-DEOXY-L-THREO-5-HEXOSULOSE-URONATE KETOL-ISOMERASE"/>
    <property type="match status" value="1"/>
</dbReference>
<dbReference type="CDD" id="cd20294">
    <property type="entry name" value="cupin_KduI_N"/>
    <property type="match status" value="1"/>
</dbReference>
<dbReference type="InterPro" id="IPR007045">
    <property type="entry name" value="KduI"/>
</dbReference>
<dbReference type="Gene3D" id="2.60.120.10">
    <property type="entry name" value="Jelly Rolls"/>
    <property type="match status" value="1"/>
</dbReference>
<keyword evidence="5 6" id="KW-0413">Isomerase</keyword>
<dbReference type="Pfam" id="PF04962">
    <property type="entry name" value="KduI"/>
    <property type="match status" value="1"/>
</dbReference>
<keyword evidence="3 6" id="KW-0479">Metal-binding</keyword>
<dbReference type="UniPathway" id="UPA00545">
    <property type="reaction ID" value="UER00826"/>
</dbReference>
<name>A0A7X5HUU9_9FIRM</name>
<dbReference type="GO" id="GO:0042840">
    <property type="term" value="P:D-glucuronate catabolic process"/>
    <property type="evidence" value="ECO:0007669"/>
    <property type="project" value="TreeGrafter"/>
</dbReference>
<dbReference type="InterPro" id="IPR021120">
    <property type="entry name" value="KduI/IolB_isomerase"/>
</dbReference>
<dbReference type="GO" id="GO:0008697">
    <property type="term" value="F:4-deoxy-L-threo-5-hexosulose-uronate ketol-isomerase activity"/>
    <property type="evidence" value="ECO:0007669"/>
    <property type="project" value="UniProtKB-UniRule"/>
</dbReference>
<evidence type="ECO:0000256" key="4">
    <source>
        <dbReference type="ARBA" id="ARBA00022833"/>
    </source>
</evidence>
<dbReference type="GO" id="GO:0045490">
    <property type="term" value="P:pectin catabolic process"/>
    <property type="evidence" value="ECO:0007669"/>
    <property type="project" value="UniProtKB-UniRule"/>
</dbReference>
<dbReference type="AlphaFoldDB" id="A0A7X5HUU9"/>